<evidence type="ECO:0000313" key="5">
    <source>
        <dbReference type="Proteomes" id="UP000748756"/>
    </source>
</evidence>
<dbReference type="EMBL" id="JAAAUQ010000353">
    <property type="protein sequence ID" value="KAF9151092.1"/>
    <property type="molecule type" value="Genomic_DNA"/>
</dbReference>
<feature type="chain" id="PRO_5040172875" evidence="3">
    <location>
        <begin position="31"/>
        <end position="370"/>
    </location>
</feature>
<comment type="caution">
    <text evidence="4">The sequence shown here is derived from an EMBL/GenBank/DDBJ whole genome shotgun (WGS) entry which is preliminary data.</text>
</comment>
<gene>
    <name evidence="4" type="ORF">BG015_007102</name>
</gene>
<evidence type="ECO:0000256" key="2">
    <source>
        <dbReference type="SAM" id="Phobius"/>
    </source>
</evidence>
<sequence length="370" mass="40122">MRSIPQLHTLPHLLLAFLLPSSFTTTTTYALPTELIPVPKGGLWSWSWINGSFLGIPYIYIAAGAGGLVLLFIIMAVFFYFRKRREDRRYARLVEESGEEGALTVTSRGGFEPRTSTAATVHSGGHGHGNGHGGQHVVTYLYDERPLSQQQSSQQHTAAFVGGSGGGQVQPQMSEIRHSTVYYSEKAPIQIQTHDPVTGYPFPQGQVQFFELSTNATTITANNALTSSPATERSEIDFKEGEDSKKEEEKTPVSLDQLPERLYSHPPPELHHKLSSLSVASTATLPVSTPAHVHPEGSGSEEDLKKSKVVAVATVVAQVKKNVSSSPPAGSPKDAKVKPKVQLRRDVSVSKNIKKAKNMTTGAAKPKSFT</sequence>
<evidence type="ECO:0000313" key="4">
    <source>
        <dbReference type="EMBL" id="KAF9151092.1"/>
    </source>
</evidence>
<keyword evidence="2" id="KW-1133">Transmembrane helix</keyword>
<keyword evidence="3" id="KW-0732">Signal</keyword>
<dbReference type="OrthoDB" id="2442464at2759"/>
<protein>
    <submittedName>
        <fullName evidence="4">Uncharacterized protein</fullName>
    </submittedName>
</protein>
<feature type="signal peptide" evidence="3">
    <location>
        <begin position="1"/>
        <end position="30"/>
    </location>
</feature>
<feature type="transmembrane region" description="Helical" evidence="2">
    <location>
        <begin position="54"/>
        <end position="81"/>
    </location>
</feature>
<dbReference type="AlphaFoldDB" id="A0A9P5S186"/>
<feature type="compositionally biased region" description="Basic and acidic residues" evidence="1">
    <location>
        <begin position="232"/>
        <end position="251"/>
    </location>
</feature>
<feature type="region of interest" description="Disordered" evidence="1">
    <location>
        <begin position="320"/>
        <end position="370"/>
    </location>
</feature>
<dbReference type="CDD" id="cd12087">
    <property type="entry name" value="TM_EGFR-like"/>
    <property type="match status" value="1"/>
</dbReference>
<keyword evidence="5" id="KW-1185">Reference proteome</keyword>
<proteinExistence type="predicted"/>
<feature type="compositionally biased region" description="Basic and acidic residues" evidence="1">
    <location>
        <begin position="258"/>
        <end position="272"/>
    </location>
</feature>
<reference evidence="4" key="1">
    <citation type="journal article" date="2020" name="Fungal Divers.">
        <title>Resolving the Mortierellaceae phylogeny through synthesis of multi-gene phylogenetics and phylogenomics.</title>
        <authorList>
            <person name="Vandepol N."/>
            <person name="Liber J."/>
            <person name="Desiro A."/>
            <person name="Na H."/>
            <person name="Kennedy M."/>
            <person name="Barry K."/>
            <person name="Grigoriev I.V."/>
            <person name="Miller A.N."/>
            <person name="O'Donnell K."/>
            <person name="Stajich J.E."/>
            <person name="Bonito G."/>
        </authorList>
    </citation>
    <scope>NUCLEOTIDE SEQUENCE</scope>
    <source>
        <strain evidence="4">NRRL 6426</strain>
    </source>
</reference>
<name>A0A9P5S186_9FUNG</name>
<keyword evidence="2" id="KW-0472">Membrane</keyword>
<evidence type="ECO:0000256" key="3">
    <source>
        <dbReference type="SAM" id="SignalP"/>
    </source>
</evidence>
<feature type="region of interest" description="Disordered" evidence="1">
    <location>
        <begin position="223"/>
        <end position="272"/>
    </location>
</feature>
<feature type="compositionally biased region" description="Basic and acidic residues" evidence="1">
    <location>
        <begin position="333"/>
        <end position="348"/>
    </location>
</feature>
<organism evidence="4 5">
    <name type="scientific">Linnemannia schmuckeri</name>
    <dbReference type="NCBI Taxonomy" id="64567"/>
    <lineage>
        <taxon>Eukaryota</taxon>
        <taxon>Fungi</taxon>
        <taxon>Fungi incertae sedis</taxon>
        <taxon>Mucoromycota</taxon>
        <taxon>Mortierellomycotina</taxon>
        <taxon>Mortierellomycetes</taxon>
        <taxon>Mortierellales</taxon>
        <taxon>Mortierellaceae</taxon>
        <taxon>Linnemannia</taxon>
    </lineage>
</organism>
<feature type="region of interest" description="Disordered" evidence="1">
    <location>
        <begin position="151"/>
        <end position="171"/>
    </location>
</feature>
<dbReference type="Proteomes" id="UP000748756">
    <property type="component" value="Unassembled WGS sequence"/>
</dbReference>
<accession>A0A9P5S186</accession>
<keyword evidence="2" id="KW-0812">Transmembrane</keyword>
<evidence type="ECO:0000256" key="1">
    <source>
        <dbReference type="SAM" id="MobiDB-lite"/>
    </source>
</evidence>